<keyword evidence="2" id="KW-1133">Transmembrane helix</keyword>
<dbReference type="EMBL" id="JAVRRG010000044">
    <property type="protein sequence ID" value="KAK5093382.1"/>
    <property type="molecule type" value="Genomic_DNA"/>
</dbReference>
<evidence type="ECO:0000256" key="2">
    <source>
        <dbReference type="SAM" id="Phobius"/>
    </source>
</evidence>
<dbReference type="Proteomes" id="UP001345013">
    <property type="component" value="Unassembled WGS sequence"/>
</dbReference>
<keyword evidence="2" id="KW-0472">Membrane</keyword>
<feature type="region of interest" description="Disordered" evidence="1">
    <location>
        <begin position="265"/>
        <end position="334"/>
    </location>
</feature>
<feature type="compositionally biased region" description="Polar residues" evidence="1">
    <location>
        <begin position="609"/>
        <end position="630"/>
    </location>
</feature>
<evidence type="ECO:0000256" key="1">
    <source>
        <dbReference type="SAM" id="MobiDB-lite"/>
    </source>
</evidence>
<feature type="transmembrane region" description="Helical" evidence="2">
    <location>
        <begin position="960"/>
        <end position="977"/>
    </location>
</feature>
<feature type="region of interest" description="Disordered" evidence="1">
    <location>
        <begin position="528"/>
        <end position="666"/>
    </location>
</feature>
<evidence type="ECO:0000313" key="4">
    <source>
        <dbReference type="Proteomes" id="UP001345013"/>
    </source>
</evidence>
<comment type="caution">
    <text evidence="3">The sequence shown here is derived from an EMBL/GenBank/DDBJ whole genome shotgun (WGS) entry which is preliminary data.</text>
</comment>
<reference evidence="3 4" key="1">
    <citation type="submission" date="2023-08" db="EMBL/GenBank/DDBJ databases">
        <title>Black Yeasts Isolated from many extreme environments.</title>
        <authorList>
            <person name="Coleine C."/>
            <person name="Stajich J.E."/>
            <person name="Selbmann L."/>
        </authorList>
    </citation>
    <scope>NUCLEOTIDE SEQUENCE [LARGE SCALE GENOMIC DNA]</scope>
    <source>
        <strain evidence="3 4">CCFEE 5885</strain>
    </source>
</reference>
<feature type="compositionally biased region" description="Low complexity" evidence="1">
    <location>
        <begin position="73"/>
        <end position="88"/>
    </location>
</feature>
<feature type="compositionally biased region" description="Basic and acidic residues" evidence="1">
    <location>
        <begin position="836"/>
        <end position="845"/>
    </location>
</feature>
<keyword evidence="4" id="KW-1185">Reference proteome</keyword>
<proteinExistence type="predicted"/>
<feature type="region of interest" description="Disordered" evidence="1">
    <location>
        <begin position="66"/>
        <end position="110"/>
    </location>
</feature>
<protein>
    <submittedName>
        <fullName evidence="3">Uncharacterized protein</fullName>
    </submittedName>
</protein>
<feature type="compositionally biased region" description="Polar residues" evidence="1">
    <location>
        <begin position="566"/>
        <end position="582"/>
    </location>
</feature>
<organism evidence="3 4">
    <name type="scientific">Lithohypha guttulata</name>
    <dbReference type="NCBI Taxonomy" id="1690604"/>
    <lineage>
        <taxon>Eukaryota</taxon>
        <taxon>Fungi</taxon>
        <taxon>Dikarya</taxon>
        <taxon>Ascomycota</taxon>
        <taxon>Pezizomycotina</taxon>
        <taxon>Eurotiomycetes</taxon>
        <taxon>Chaetothyriomycetidae</taxon>
        <taxon>Chaetothyriales</taxon>
        <taxon>Trichomeriaceae</taxon>
        <taxon>Lithohypha</taxon>
    </lineage>
</organism>
<gene>
    <name evidence="3" type="ORF">LTR24_004370</name>
</gene>
<name>A0ABR0KC95_9EURO</name>
<sequence length="1003" mass="110671">MNSARRRCHSEQLAITKRNPVRLIPPHRAAKLREAQLRLGSSNVHLTSSIGLTGRHESLNTIAPPSLADEQISAPTSTSYPPTTSSKAPELKSSQSKLPGTKQQLDGAAHFPNIDAVIEGSSNRDKRRTMAETEYYEQMDKEGVVTRTSILRPVNKEDCLVARGANPRTGLITPEANSVADSLDFGKRFTNNRQDSSAQWRLDGDQWVSSVVAQAQPATGATPNKAHIRPLGRVAEEYLSPDHARGQPRRDVSPLTESNLHQLAGEQKPLPPAPQAQAAATTAPGIRKIRRKPVSSPSEQSPEIHTGRLADRQPSNETVVRTPLHDSQATGRGGIPTYFRPEDIGSNPAIHVRPHLAGDGREESPFLGMPVKHRIMTTRPPRGFTAGNMNLDQLQQSLRTNSGPYPLPPSKQRPTPTEKYREPPSTSLPRRKLYGPMGTFRDEERIYPQPVPRAYPPNTATFFDHTRQMRRHQCYEEHQRPQKSTDGQRTRNVAQFMPEDPEDRSYLEGMNPHQKSNTMCMNIDTSTPTFSKQADKSSIATPSGVLSGRTVLQDHTVTNKCPIRTDTANTVSSPTLGQSMKRTSMDESLPPERRPPMGPRSQEVRHFPKTTNGETTTALEHPSNMTGTKVDQSDEDEKSEDSQACSGSKSRILAETGVASDDDDKPVLIDARGLPGFDCHEGCLGHLSPAVSLAESETSSLVSMGVFDASFETSVQAVNKVLLEPSKPPISRLGKVKTAFVRGPRPRPGSPTKSFVGQDLRRRIMRKSPTPQETTRQYIGDPKKPVAKSAVTAAVRAMDVDDSSPEEVVNLKRPTAKTYDIMAHTAVQKPPKKRQAGHEANEGRRVSGKAEACSDRMTIISRGMPDEALSKEPPAQDDGKSNMLARMSSLVRRPNFRWSCIKKHPRLLSHTQGLLVRLKDMVFVVLDTTSLISVMAFEYKREGRIVIPKGISTSELFGNFLQSMLYLMIAACIYAWVVKVLRVILVVVRVILLPVRICAWIVG</sequence>
<feature type="compositionally biased region" description="Polar residues" evidence="1">
    <location>
        <begin position="92"/>
        <end position="104"/>
    </location>
</feature>
<evidence type="ECO:0000313" key="3">
    <source>
        <dbReference type="EMBL" id="KAK5093382.1"/>
    </source>
</evidence>
<feature type="compositionally biased region" description="Polar residues" evidence="1">
    <location>
        <begin position="313"/>
        <end position="330"/>
    </location>
</feature>
<feature type="region of interest" description="Disordered" evidence="1">
    <location>
        <begin position="398"/>
        <end position="435"/>
    </location>
</feature>
<accession>A0ABR0KC95</accession>
<keyword evidence="2" id="KW-0812">Transmembrane</keyword>
<feature type="compositionally biased region" description="Low complexity" evidence="1">
    <location>
        <begin position="275"/>
        <end position="284"/>
    </location>
</feature>
<feature type="compositionally biased region" description="Polar residues" evidence="1">
    <location>
        <begin position="528"/>
        <end position="541"/>
    </location>
</feature>
<feature type="region of interest" description="Disordered" evidence="1">
    <location>
        <begin position="827"/>
        <end position="851"/>
    </location>
</feature>